<feature type="coiled-coil region" evidence="7">
    <location>
        <begin position="29"/>
        <end position="70"/>
    </location>
</feature>
<feature type="topological domain" description="Cytoplasmic" evidence="7">
    <location>
        <begin position="1"/>
        <end position="3"/>
    </location>
</feature>
<dbReference type="InterPro" id="IPR023081">
    <property type="entry name" value="Cell_div_FtsB"/>
</dbReference>
<dbReference type="PANTHER" id="PTHR37485:SF1">
    <property type="entry name" value="CELL DIVISION PROTEIN FTSB"/>
    <property type="match status" value="1"/>
</dbReference>
<keyword evidence="1 7" id="KW-1003">Cell membrane</keyword>
<evidence type="ECO:0000256" key="5">
    <source>
        <dbReference type="ARBA" id="ARBA00023136"/>
    </source>
</evidence>
<name>A0A1V8MAE2_9GAMM</name>
<dbReference type="Pfam" id="PF04977">
    <property type="entry name" value="DivIC"/>
    <property type="match status" value="1"/>
</dbReference>
<keyword evidence="7" id="KW-0175">Coiled coil</keyword>
<comment type="similarity">
    <text evidence="7">Belongs to the FtsB family.</text>
</comment>
<comment type="subcellular location">
    <subcellularLocation>
        <location evidence="7">Cell inner membrane</location>
        <topology evidence="7">Single-pass type II membrane protein</topology>
    </subcellularLocation>
    <text evidence="7">Localizes to the division septum.</text>
</comment>
<dbReference type="OrthoDB" id="7061211at2"/>
<gene>
    <name evidence="7" type="primary">ftsB</name>
    <name evidence="8" type="ORF">AU255_10720</name>
</gene>
<keyword evidence="5 7" id="KW-0472">Membrane</keyword>
<keyword evidence="2 7" id="KW-0132">Cell division</keyword>
<dbReference type="GO" id="GO:0005886">
    <property type="term" value="C:plasma membrane"/>
    <property type="evidence" value="ECO:0007669"/>
    <property type="project" value="UniProtKB-SubCell"/>
</dbReference>
<dbReference type="InterPro" id="IPR007060">
    <property type="entry name" value="FtsL/DivIC"/>
</dbReference>
<keyword evidence="6 7" id="KW-0131">Cell cycle</keyword>
<keyword evidence="7" id="KW-0997">Cell inner membrane</keyword>
<keyword evidence="4 7" id="KW-1133">Transmembrane helix</keyword>
<dbReference type="GO" id="GO:0032153">
    <property type="term" value="C:cell division site"/>
    <property type="evidence" value="ECO:0007669"/>
    <property type="project" value="UniProtKB-UniRule"/>
</dbReference>
<keyword evidence="9" id="KW-1185">Reference proteome</keyword>
<proteinExistence type="inferred from homology"/>
<evidence type="ECO:0000256" key="3">
    <source>
        <dbReference type="ARBA" id="ARBA00022692"/>
    </source>
</evidence>
<protein>
    <recommendedName>
        <fullName evidence="7">Cell division protein FtsB</fullName>
    </recommendedName>
</protein>
<evidence type="ECO:0000256" key="1">
    <source>
        <dbReference type="ARBA" id="ARBA00022475"/>
    </source>
</evidence>
<dbReference type="STRING" id="1420851.AU255_10720"/>
<evidence type="ECO:0000256" key="6">
    <source>
        <dbReference type="ARBA" id="ARBA00023306"/>
    </source>
</evidence>
<evidence type="ECO:0000256" key="7">
    <source>
        <dbReference type="HAMAP-Rule" id="MF_00599"/>
    </source>
</evidence>
<evidence type="ECO:0000313" key="8">
    <source>
        <dbReference type="EMBL" id="OQK18273.1"/>
    </source>
</evidence>
<dbReference type="Proteomes" id="UP000191980">
    <property type="component" value="Unassembled WGS sequence"/>
</dbReference>
<comment type="caution">
    <text evidence="8">The sequence shown here is derived from an EMBL/GenBank/DDBJ whole genome shotgun (WGS) entry which is preliminary data.</text>
</comment>
<evidence type="ECO:0000313" key="9">
    <source>
        <dbReference type="Proteomes" id="UP000191980"/>
    </source>
</evidence>
<accession>A0A1V8MAE2</accession>
<evidence type="ECO:0000256" key="4">
    <source>
        <dbReference type="ARBA" id="ARBA00022989"/>
    </source>
</evidence>
<dbReference type="HAMAP" id="MF_00599">
    <property type="entry name" value="FtsB"/>
    <property type="match status" value="1"/>
</dbReference>
<sequence length="89" mass="10507">MKILIAFLVVLISLLQYRLWYGDGSFKQTEKYQLQLDQLQQQLALKQQRNKALEAEVLDLRKGKEAIEETARHDLGLIRQDETFFQVIE</sequence>
<feature type="topological domain" description="Periplasmic" evidence="7">
    <location>
        <begin position="22"/>
        <end position="89"/>
    </location>
</feature>
<dbReference type="GO" id="GO:0030428">
    <property type="term" value="C:cell septum"/>
    <property type="evidence" value="ECO:0007669"/>
    <property type="project" value="TreeGrafter"/>
</dbReference>
<reference evidence="8 9" key="1">
    <citation type="submission" date="2015-12" db="EMBL/GenBank/DDBJ databases">
        <authorList>
            <person name="Shamseldin A."/>
            <person name="Moawad H."/>
            <person name="Abd El-Rahim W.M."/>
            <person name="Sadowsky M.J."/>
        </authorList>
    </citation>
    <scope>NUCLEOTIDE SEQUENCE [LARGE SCALE GENOMIC DNA]</scope>
    <source>
        <strain evidence="8 9">WF1</strain>
    </source>
</reference>
<comment type="subunit">
    <text evidence="7">Part of a complex composed of FtsB, FtsL and FtsQ.</text>
</comment>
<keyword evidence="3 7" id="KW-0812">Transmembrane</keyword>
<dbReference type="EMBL" id="LPUF01000001">
    <property type="protein sequence ID" value="OQK18273.1"/>
    <property type="molecule type" value="Genomic_DNA"/>
</dbReference>
<comment type="function">
    <text evidence="7">Essential cell division protein. May link together the upstream cell division proteins, which are predominantly cytoplasmic, with the downstream cell division proteins, which are predominantly periplasmic.</text>
</comment>
<dbReference type="GO" id="GO:0043093">
    <property type="term" value="P:FtsZ-dependent cytokinesis"/>
    <property type="evidence" value="ECO:0007669"/>
    <property type="project" value="UniProtKB-UniRule"/>
</dbReference>
<evidence type="ECO:0000256" key="2">
    <source>
        <dbReference type="ARBA" id="ARBA00022618"/>
    </source>
</evidence>
<dbReference type="PANTHER" id="PTHR37485">
    <property type="entry name" value="CELL DIVISION PROTEIN FTSB"/>
    <property type="match status" value="1"/>
</dbReference>
<dbReference type="AlphaFoldDB" id="A0A1V8MAE2"/>
<organism evidence="8 9">
    <name type="scientific">Methyloprofundus sedimenti</name>
    <dbReference type="NCBI Taxonomy" id="1420851"/>
    <lineage>
        <taxon>Bacteria</taxon>
        <taxon>Pseudomonadati</taxon>
        <taxon>Pseudomonadota</taxon>
        <taxon>Gammaproteobacteria</taxon>
        <taxon>Methylococcales</taxon>
        <taxon>Methylococcaceae</taxon>
        <taxon>Methyloprofundus</taxon>
    </lineage>
</organism>